<comment type="subcellular location">
    <subcellularLocation>
        <location evidence="1">Secreted</location>
        <location evidence="1">Extracellular space</location>
        <location evidence="1">Apoplast</location>
    </subcellularLocation>
</comment>
<feature type="domain" description="Cupin type-1" evidence="8">
    <location>
        <begin position="302"/>
        <end position="372"/>
    </location>
</feature>
<name>A0A8J5FPE6_ZINOF</name>
<keyword evidence="3" id="KW-0052">Apoplast</keyword>
<keyword evidence="5 7" id="KW-0479">Metal-binding</keyword>
<dbReference type="InterPro" id="IPR001929">
    <property type="entry name" value="Germin"/>
</dbReference>
<evidence type="ECO:0000256" key="3">
    <source>
        <dbReference type="ARBA" id="ARBA00022523"/>
    </source>
</evidence>
<dbReference type="PANTHER" id="PTHR31238">
    <property type="entry name" value="GERMIN-LIKE PROTEIN SUBFAMILY 3 MEMBER 3"/>
    <property type="match status" value="1"/>
</dbReference>
<dbReference type="AlphaFoldDB" id="A0A8J5FPE6"/>
<evidence type="ECO:0000256" key="2">
    <source>
        <dbReference type="ARBA" id="ARBA00007456"/>
    </source>
</evidence>
<comment type="caution">
    <text evidence="9">The sequence shown here is derived from an EMBL/GenBank/DDBJ whole genome shotgun (WGS) entry which is preliminary data.</text>
</comment>
<evidence type="ECO:0000313" key="9">
    <source>
        <dbReference type="EMBL" id="KAG6488826.1"/>
    </source>
</evidence>
<evidence type="ECO:0000256" key="1">
    <source>
        <dbReference type="ARBA" id="ARBA00004271"/>
    </source>
</evidence>
<keyword evidence="10" id="KW-1185">Reference proteome</keyword>
<dbReference type="EMBL" id="JACMSC010000014">
    <property type="protein sequence ID" value="KAG6488826.1"/>
    <property type="molecule type" value="Genomic_DNA"/>
</dbReference>
<accession>A0A8J5FPE6</accession>
<dbReference type="Pfam" id="PF00190">
    <property type="entry name" value="Cupin_1"/>
    <property type="match status" value="1"/>
</dbReference>
<dbReference type="SUPFAM" id="SSF51182">
    <property type="entry name" value="RmlC-like cupins"/>
    <property type="match status" value="1"/>
</dbReference>
<evidence type="ECO:0000256" key="5">
    <source>
        <dbReference type="ARBA" id="ARBA00022723"/>
    </source>
</evidence>
<evidence type="ECO:0000256" key="6">
    <source>
        <dbReference type="ARBA" id="ARBA00023211"/>
    </source>
</evidence>
<dbReference type="GO" id="GO:0030145">
    <property type="term" value="F:manganese ion binding"/>
    <property type="evidence" value="ECO:0007669"/>
    <property type="project" value="InterPro"/>
</dbReference>
<dbReference type="Proteomes" id="UP000734854">
    <property type="component" value="Unassembled WGS sequence"/>
</dbReference>
<evidence type="ECO:0000256" key="7">
    <source>
        <dbReference type="PIRSR" id="PIRSR601929-2"/>
    </source>
</evidence>
<proteinExistence type="inferred from homology"/>
<keyword evidence="4" id="KW-0964">Secreted</keyword>
<dbReference type="Gene3D" id="2.60.120.10">
    <property type="entry name" value="Jelly Rolls"/>
    <property type="match status" value="1"/>
</dbReference>
<dbReference type="PRINTS" id="PR00325">
    <property type="entry name" value="GERMIN"/>
</dbReference>
<sequence>MVIKKITSYSVLWWLESSNFGPIVHCYPEENNPKINQSGVLTKLKIETGGDVIPQSRPLERHNRLRWKHDWPESVADRRRPMLVSTKAVECTRVLANERSMTETRENSARARLKEGSAEMVPVLGHRGGERKARARQNSLAKNTYSDLIKMVIKKITSYSVLWWLESSNFGPIVHCYPEENNPKINQSGVLTKLKIETGGDVIPQSRPLERHNRLRWKHDWPESVADRRRPMLVSTKAVECTRVLANERSMTETRENSARARLKEGSAEMHGWRVNAEDFFTDGLDKPGNTINKLGSNVRAVNILKKVDVFVFPQGLVHFQFNRGHTRAVAIAALSSQNSGTLTMANVVFGSKTPISNEVLAKAFRVDQKTVDRRQAQFWMDTTISLIGAMTESVVRNFTRHILNELTYLHTKNIMHRSVF</sequence>
<evidence type="ECO:0000256" key="4">
    <source>
        <dbReference type="ARBA" id="ARBA00022525"/>
    </source>
</evidence>
<evidence type="ECO:0000313" key="10">
    <source>
        <dbReference type="Proteomes" id="UP000734854"/>
    </source>
</evidence>
<keyword evidence="6 7" id="KW-0464">Manganese</keyword>
<dbReference type="GO" id="GO:0048046">
    <property type="term" value="C:apoplast"/>
    <property type="evidence" value="ECO:0007669"/>
    <property type="project" value="UniProtKB-SubCell"/>
</dbReference>
<dbReference type="InterPro" id="IPR011051">
    <property type="entry name" value="RmlC_Cupin_sf"/>
</dbReference>
<dbReference type="InterPro" id="IPR006045">
    <property type="entry name" value="Cupin_1"/>
</dbReference>
<comment type="similarity">
    <text evidence="2">Belongs to the germin family.</text>
</comment>
<organism evidence="9 10">
    <name type="scientific">Zingiber officinale</name>
    <name type="common">Ginger</name>
    <name type="synonym">Amomum zingiber</name>
    <dbReference type="NCBI Taxonomy" id="94328"/>
    <lineage>
        <taxon>Eukaryota</taxon>
        <taxon>Viridiplantae</taxon>
        <taxon>Streptophyta</taxon>
        <taxon>Embryophyta</taxon>
        <taxon>Tracheophyta</taxon>
        <taxon>Spermatophyta</taxon>
        <taxon>Magnoliopsida</taxon>
        <taxon>Liliopsida</taxon>
        <taxon>Zingiberales</taxon>
        <taxon>Zingiberaceae</taxon>
        <taxon>Zingiber</taxon>
    </lineage>
</organism>
<gene>
    <name evidence="9" type="ORF">ZIOFF_050077</name>
</gene>
<feature type="binding site" evidence="7">
    <location>
        <position position="319"/>
    </location>
    <ligand>
        <name>Mn(2+)</name>
        <dbReference type="ChEBI" id="CHEBI:29035"/>
    </ligand>
</feature>
<dbReference type="InterPro" id="IPR014710">
    <property type="entry name" value="RmlC-like_jellyroll"/>
</dbReference>
<reference evidence="9 10" key="1">
    <citation type="submission" date="2020-08" db="EMBL/GenBank/DDBJ databases">
        <title>Plant Genome Project.</title>
        <authorList>
            <person name="Zhang R.-G."/>
        </authorList>
    </citation>
    <scope>NUCLEOTIDE SEQUENCE [LARGE SCALE GENOMIC DNA]</scope>
    <source>
        <tissue evidence="9">Rhizome</tissue>
    </source>
</reference>
<protein>
    <recommendedName>
        <fullName evidence="8">Cupin type-1 domain-containing protein</fullName>
    </recommendedName>
</protein>
<evidence type="ECO:0000259" key="8">
    <source>
        <dbReference type="Pfam" id="PF00190"/>
    </source>
</evidence>